<dbReference type="EMBL" id="CAJOBD010004607">
    <property type="protein sequence ID" value="CAF4001369.1"/>
    <property type="molecule type" value="Genomic_DNA"/>
</dbReference>
<organism evidence="3 4">
    <name type="scientific">Rotaria sordida</name>
    <dbReference type="NCBI Taxonomy" id="392033"/>
    <lineage>
        <taxon>Eukaryota</taxon>
        <taxon>Metazoa</taxon>
        <taxon>Spiralia</taxon>
        <taxon>Gnathifera</taxon>
        <taxon>Rotifera</taxon>
        <taxon>Eurotatoria</taxon>
        <taxon>Bdelloidea</taxon>
        <taxon>Philodinida</taxon>
        <taxon>Philodinidae</taxon>
        <taxon>Rotaria</taxon>
    </lineage>
</organism>
<feature type="chain" id="PRO_5032493747" description="Membrane-associated protein" evidence="2">
    <location>
        <begin position="20"/>
        <end position="467"/>
    </location>
</feature>
<name>A0A819NQ42_9BILA</name>
<dbReference type="Proteomes" id="UP000663836">
    <property type="component" value="Unassembled WGS sequence"/>
</dbReference>
<evidence type="ECO:0008006" key="5">
    <source>
        <dbReference type="Google" id="ProtNLM"/>
    </source>
</evidence>
<evidence type="ECO:0000256" key="1">
    <source>
        <dbReference type="SAM" id="MobiDB-lite"/>
    </source>
</evidence>
<proteinExistence type="predicted"/>
<evidence type="ECO:0000313" key="3">
    <source>
        <dbReference type="EMBL" id="CAF4001369.1"/>
    </source>
</evidence>
<reference evidence="3" key="1">
    <citation type="submission" date="2021-02" db="EMBL/GenBank/DDBJ databases">
        <authorList>
            <person name="Nowell W R."/>
        </authorList>
    </citation>
    <scope>NUCLEOTIDE SEQUENCE</scope>
</reference>
<keyword evidence="2" id="KW-0732">Signal</keyword>
<feature type="region of interest" description="Disordered" evidence="1">
    <location>
        <begin position="442"/>
        <end position="467"/>
    </location>
</feature>
<feature type="region of interest" description="Disordered" evidence="1">
    <location>
        <begin position="400"/>
        <end position="419"/>
    </location>
</feature>
<dbReference type="AlphaFoldDB" id="A0A819NQ42"/>
<gene>
    <name evidence="3" type="ORF">JBS370_LOCUS26295</name>
</gene>
<feature type="signal peptide" evidence="2">
    <location>
        <begin position="1"/>
        <end position="19"/>
    </location>
</feature>
<accession>A0A819NQ42</accession>
<evidence type="ECO:0000313" key="4">
    <source>
        <dbReference type="Proteomes" id="UP000663836"/>
    </source>
</evidence>
<feature type="compositionally biased region" description="Low complexity" evidence="1">
    <location>
        <begin position="400"/>
        <end position="418"/>
    </location>
</feature>
<evidence type="ECO:0000256" key="2">
    <source>
        <dbReference type="SAM" id="SignalP"/>
    </source>
</evidence>
<comment type="caution">
    <text evidence="3">The sequence shown here is derived from an EMBL/GenBank/DDBJ whole genome shotgun (WGS) entry which is preliminary data.</text>
</comment>
<sequence length="467" mass="49695">MMVVLISLLLFSSLVIVYGSHFLGGTITWHPLNESATGSPVAIVITQTYSWTYSLITCTTADIATNELIPVGGYTYLLTETLPCISNCVSGAASYVPPGVRPRCTDISAPLGTTVGQRSDIVYLSTGDDFTAAFQNYAWRSLATAGGSWSIATHIKAIPRSDNGLYNNAPVATMMSPIEISVNTPEAITIPVGDADGDTTRCRWSTLSNGIDECGGVCPPSSLPSNTIIYSNCTIIITGQTVGDWFAVANMVEDFISPTSTTPLSGVPVQFLVHVVNSASCTTEPAIVGIPLEDSCTPIAVGQIFSSMLIAINYCGASVTIIDISTLSFADMIKGNLIKSNTSTYYKTLSWTPISSQLGYQIMCAMAFDSQDAQSAQYCFKFYVSQNDTCACPGYSCTTTTTTTSTSATTSTTTTSTSVEKRQQLRVLARDDSDHAQRHGLLGAYHSGRGYNRGGERGPRGRGGFQQ</sequence>
<protein>
    <recommendedName>
        <fullName evidence="5">Membrane-associated protein</fullName>
    </recommendedName>
</protein>